<evidence type="ECO:0000313" key="6">
    <source>
        <dbReference type="Proteomes" id="UP000462055"/>
    </source>
</evidence>
<protein>
    <submittedName>
        <fullName evidence="5">ABC transporter substrate-binding protein</fullName>
    </submittedName>
</protein>
<dbReference type="PANTHER" id="PTHR30483">
    <property type="entry name" value="LEUCINE-SPECIFIC-BINDING PROTEIN"/>
    <property type="match status" value="1"/>
</dbReference>
<dbReference type="AlphaFoldDB" id="A0A6I4M3M6"/>
<name>A0A6I4M3M6_9ACTN</name>
<reference evidence="5" key="1">
    <citation type="submission" date="2019-12" db="EMBL/GenBank/DDBJ databases">
        <title>Actinomadura physcomitrii sp. nov., a novel actinomycete isolated from moss [Physcomitrium sphaericum (Ludw) Fuernr].</title>
        <authorList>
            <person name="Zhuang X."/>
        </authorList>
    </citation>
    <scope>NUCLEOTIDE SEQUENCE [LARGE SCALE GENOMIC DNA]</scope>
    <source>
        <strain evidence="5">LD22</strain>
    </source>
</reference>
<evidence type="ECO:0000256" key="2">
    <source>
        <dbReference type="ARBA" id="ARBA00022729"/>
    </source>
</evidence>
<feature type="signal peptide" evidence="3">
    <location>
        <begin position="1"/>
        <end position="21"/>
    </location>
</feature>
<dbReference type="EMBL" id="WBMS02000005">
    <property type="protein sequence ID" value="MWA00323.1"/>
    <property type="molecule type" value="Genomic_DNA"/>
</dbReference>
<dbReference type="InterPro" id="IPR051010">
    <property type="entry name" value="BCAA_transport"/>
</dbReference>
<dbReference type="Gene3D" id="3.40.50.2300">
    <property type="match status" value="2"/>
</dbReference>
<accession>A0A6I4M3M6</accession>
<evidence type="ECO:0000313" key="5">
    <source>
        <dbReference type="EMBL" id="MWA00323.1"/>
    </source>
</evidence>
<dbReference type="SUPFAM" id="SSF53822">
    <property type="entry name" value="Periplasmic binding protein-like I"/>
    <property type="match status" value="1"/>
</dbReference>
<evidence type="ECO:0000256" key="1">
    <source>
        <dbReference type="ARBA" id="ARBA00010062"/>
    </source>
</evidence>
<dbReference type="Proteomes" id="UP000462055">
    <property type="component" value="Unassembled WGS sequence"/>
</dbReference>
<feature type="chain" id="PRO_5039632455" evidence="3">
    <location>
        <begin position="22"/>
        <end position="417"/>
    </location>
</feature>
<evidence type="ECO:0000256" key="3">
    <source>
        <dbReference type="SAM" id="SignalP"/>
    </source>
</evidence>
<dbReference type="InterPro" id="IPR028082">
    <property type="entry name" value="Peripla_BP_I"/>
</dbReference>
<dbReference type="RefSeq" id="WP_151592857.1">
    <property type="nucleotide sequence ID" value="NZ_WBMS02000005.1"/>
</dbReference>
<comment type="similarity">
    <text evidence="1">Belongs to the leucine-binding protein family.</text>
</comment>
<sequence>MSARKLVAGLGACAALLAATAGCGGSAPSGAAGAGAGRDSGPVKIGALHPVSGANAVDGQQMRRGAQMAVEAINAAGGIRSLGGRKVKLETGDTQGKAEVGQSEAQRLISEGAVGLVGTYQSAVSTNVSVVAERNRVPFVMDVTASDAIFSHGYKYSFRVQPGSAAIAGAAARYLKEVSEKAGKPVRKVAFLHEQTDFGTGAAEAFAKAAKKLGIQVGPNISYDAVTASDLTAQITQVKASGADVLAVAGYYRDGLLAAKAINAVKPNLNAVWGVSDGAFDQPKFVSDVGALGERYFSTNYHYDAKNPATVKLRAEYQKRYGAPMRTGAVLAYDAVQVIAQGVERAASTDPEKVRAAIAGSQVQPLTVGTGPISFAPNGDNKNALPVLMQVQNGQIKQVYPQDKAESQPNYSVTWRP</sequence>
<dbReference type="CDD" id="cd06340">
    <property type="entry name" value="PBP1_ABC_ligand_binding-like"/>
    <property type="match status" value="1"/>
</dbReference>
<evidence type="ECO:0000259" key="4">
    <source>
        <dbReference type="Pfam" id="PF13458"/>
    </source>
</evidence>
<dbReference type="Pfam" id="PF13458">
    <property type="entry name" value="Peripla_BP_6"/>
    <property type="match status" value="1"/>
</dbReference>
<proteinExistence type="inferred from homology"/>
<organism evidence="5 6">
    <name type="scientific">Actinomadura physcomitrii</name>
    <dbReference type="NCBI Taxonomy" id="2650748"/>
    <lineage>
        <taxon>Bacteria</taxon>
        <taxon>Bacillati</taxon>
        <taxon>Actinomycetota</taxon>
        <taxon>Actinomycetes</taxon>
        <taxon>Streptosporangiales</taxon>
        <taxon>Thermomonosporaceae</taxon>
        <taxon>Actinomadura</taxon>
    </lineage>
</organism>
<feature type="domain" description="Leucine-binding protein" evidence="4">
    <location>
        <begin position="42"/>
        <end position="392"/>
    </location>
</feature>
<dbReference type="PROSITE" id="PS51257">
    <property type="entry name" value="PROKAR_LIPOPROTEIN"/>
    <property type="match status" value="1"/>
</dbReference>
<dbReference type="InterPro" id="IPR028081">
    <property type="entry name" value="Leu-bd"/>
</dbReference>
<keyword evidence="2 3" id="KW-0732">Signal</keyword>
<gene>
    <name evidence="5" type="ORF">F8568_008040</name>
</gene>
<comment type="caution">
    <text evidence="5">The sequence shown here is derived from an EMBL/GenBank/DDBJ whole genome shotgun (WGS) entry which is preliminary data.</text>
</comment>
<keyword evidence="6" id="KW-1185">Reference proteome</keyword>